<dbReference type="PANTHER" id="PTHR21310:SF58">
    <property type="entry name" value="AMINOGLYCOSIDE PHOSPHOTRANSFERASE DOMAIN-CONTAINING PROTEIN"/>
    <property type="match status" value="1"/>
</dbReference>
<evidence type="ECO:0000256" key="1">
    <source>
        <dbReference type="SAM" id="MobiDB-lite"/>
    </source>
</evidence>
<evidence type="ECO:0008006" key="4">
    <source>
        <dbReference type="Google" id="ProtNLM"/>
    </source>
</evidence>
<protein>
    <recommendedName>
        <fullName evidence="4">Aminoglycoside phosphotransferase domain-containing protein</fullName>
    </recommendedName>
</protein>
<dbReference type="SUPFAM" id="SSF56112">
    <property type="entry name" value="Protein kinase-like (PK-like)"/>
    <property type="match status" value="1"/>
</dbReference>
<dbReference type="Proteomes" id="UP000826661">
    <property type="component" value="Chromosome III"/>
</dbReference>
<dbReference type="EMBL" id="CP075866">
    <property type="protein sequence ID" value="QYS99738.1"/>
    <property type="molecule type" value="Genomic_DNA"/>
</dbReference>
<feature type="compositionally biased region" description="Polar residues" evidence="1">
    <location>
        <begin position="151"/>
        <end position="161"/>
    </location>
</feature>
<dbReference type="AlphaFoldDB" id="A0A8G0PKB8"/>
<dbReference type="InterPro" id="IPR051678">
    <property type="entry name" value="AGP_Transferase"/>
</dbReference>
<dbReference type="InterPro" id="IPR011009">
    <property type="entry name" value="Kinase-like_dom_sf"/>
</dbReference>
<evidence type="ECO:0000313" key="2">
    <source>
        <dbReference type="EMBL" id="QYS99738.1"/>
    </source>
</evidence>
<evidence type="ECO:0000313" key="3">
    <source>
        <dbReference type="Proteomes" id="UP000826661"/>
    </source>
</evidence>
<feature type="region of interest" description="Disordered" evidence="1">
    <location>
        <begin position="141"/>
        <end position="163"/>
    </location>
</feature>
<sequence>MLVAALIGLRTYKGTTRAAQQIVVKCRSTHDTFIDNHFDRACTSASCRIDVLQVSPRQLAANWPRSPETQEMADTTADNLRLSPIFDGEKNDPLSKMEGLNPERAMRLLQPRSPELPTKIAVGPLKTGSNALKLGVATSQNPTSIKKELPPSQNGGSQSLVYTPRNLPSMIAGVKRPRDHLDDSEQRWCSNPPTLPPQPAPNEHTMYLESLLTPRCLQLTLKSRCGAGQSISTQYRSITDAGLLLVNAIQYHLDLPVLQLPVPSEVEGTIKRVVQGELLENAWYDLTPEAKFAYARQLRHILNNMRSGMNPIRVSSTISGKGAMLGSASSGPYSLILDQHLQNTYWAVRVKPTCRHFVAFLAASFVQSVPTQVADALTCQFRSDYNIRFTHGELSPKNIIIQNSKIVCILGWDSGGWYPEWWEYVKFFEARTAPQNQDWYDYARDIFAETYPSELVAYQGIARCQRQ</sequence>
<accession>A0A8G0PKB8</accession>
<organism evidence="2 3">
    <name type="scientific">Trichoderma simmonsii</name>
    <dbReference type="NCBI Taxonomy" id="1491479"/>
    <lineage>
        <taxon>Eukaryota</taxon>
        <taxon>Fungi</taxon>
        <taxon>Dikarya</taxon>
        <taxon>Ascomycota</taxon>
        <taxon>Pezizomycotina</taxon>
        <taxon>Sordariomycetes</taxon>
        <taxon>Hypocreomycetidae</taxon>
        <taxon>Hypocreales</taxon>
        <taxon>Hypocreaceae</taxon>
        <taxon>Trichoderma</taxon>
    </lineage>
</organism>
<dbReference type="PANTHER" id="PTHR21310">
    <property type="entry name" value="AMINOGLYCOSIDE PHOSPHOTRANSFERASE-RELATED-RELATED"/>
    <property type="match status" value="1"/>
</dbReference>
<proteinExistence type="predicted"/>
<keyword evidence="3" id="KW-1185">Reference proteome</keyword>
<reference evidence="2 3" key="1">
    <citation type="journal article" date="2021" name="BMC Genomics">
        <title>Telomere-to-telomere genome assembly of asparaginase-producing Trichoderma simmonsii.</title>
        <authorList>
            <person name="Chung D."/>
            <person name="Kwon Y.M."/>
            <person name="Yang Y."/>
        </authorList>
    </citation>
    <scope>NUCLEOTIDE SEQUENCE [LARGE SCALE GENOMIC DNA]</scope>
    <source>
        <strain evidence="2 3">GH-Sj1</strain>
    </source>
</reference>
<gene>
    <name evidence="2" type="ORF">H0G86_006857</name>
</gene>
<name>A0A8G0PKB8_9HYPO</name>